<dbReference type="PROSITE" id="PS50011">
    <property type="entry name" value="PROTEIN_KINASE_DOM"/>
    <property type="match status" value="1"/>
</dbReference>
<feature type="region of interest" description="Disordered" evidence="5">
    <location>
        <begin position="397"/>
        <end position="425"/>
    </location>
</feature>
<organism evidence="7 8">
    <name type="scientific">Roseovarius marisflavi</name>
    <dbReference type="NCBI Taxonomy" id="1054996"/>
    <lineage>
        <taxon>Bacteria</taxon>
        <taxon>Pseudomonadati</taxon>
        <taxon>Pseudomonadota</taxon>
        <taxon>Alphaproteobacteria</taxon>
        <taxon>Rhodobacterales</taxon>
        <taxon>Roseobacteraceae</taxon>
        <taxon>Roseovarius</taxon>
    </lineage>
</organism>
<dbReference type="PANTHER" id="PTHR43289">
    <property type="entry name" value="MITOGEN-ACTIVATED PROTEIN KINASE KINASE KINASE 20-RELATED"/>
    <property type="match status" value="1"/>
</dbReference>
<keyword evidence="8" id="KW-1185">Reference proteome</keyword>
<evidence type="ECO:0000256" key="1">
    <source>
        <dbReference type="ARBA" id="ARBA00022679"/>
    </source>
</evidence>
<evidence type="ECO:0000256" key="4">
    <source>
        <dbReference type="ARBA" id="ARBA00022840"/>
    </source>
</evidence>
<dbReference type="PROSITE" id="PS00109">
    <property type="entry name" value="PROTEIN_KINASE_TYR"/>
    <property type="match status" value="1"/>
</dbReference>
<dbReference type="PANTHER" id="PTHR43289:SF6">
    <property type="entry name" value="SERINE_THREONINE-PROTEIN KINASE NEKL-3"/>
    <property type="match status" value="1"/>
</dbReference>
<evidence type="ECO:0000256" key="5">
    <source>
        <dbReference type="SAM" id="MobiDB-lite"/>
    </source>
</evidence>
<keyword evidence="7" id="KW-0723">Serine/threonine-protein kinase</keyword>
<dbReference type="EMBL" id="FRBN01000011">
    <property type="protein sequence ID" value="SHL33331.1"/>
    <property type="molecule type" value="Genomic_DNA"/>
</dbReference>
<dbReference type="SUPFAM" id="SSF56112">
    <property type="entry name" value="Protein kinase-like (PK-like)"/>
    <property type="match status" value="1"/>
</dbReference>
<evidence type="ECO:0000256" key="3">
    <source>
        <dbReference type="ARBA" id="ARBA00022777"/>
    </source>
</evidence>
<evidence type="ECO:0000259" key="6">
    <source>
        <dbReference type="PROSITE" id="PS50011"/>
    </source>
</evidence>
<dbReference type="RefSeq" id="WP_073198104.1">
    <property type="nucleotide sequence ID" value="NZ_FRBN01000011.1"/>
</dbReference>
<keyword evidence="2" id="KW-0547">Nucleotide-binding</keyword>
<feature type="compositionally biased region" description="Basic and acidic residues" evidence="5">
    <location>
        <begin position="397"/>
        <end position="417"/>
    </location>
</feature>
<reference evidence="8" key="1">
    <citation type="submission" date="2016-11" db="EMBL/GenBank/DDBJ databases">
        <authorList>
            <person name="Varghese N."/>
            <person name="Submissions S."/>
        </authorList>
    </citation>
    <scope>NUCLEOTIDE SEQUENCE [LARGE SCALE GENOMIC DNA]</scope>
    <source>
        <strain evidence="8">DSM 29327</strain>
    </source>
</reference>
<dbReference type="Pfam" id="PF00069">
    <property type="entry name" value="Pkinase"/>
    <property type="match status" value="1"/>
</dbReference>
<accession>A0A1M6ZS72</accession>
<dbReference type="GO" id="GO:0004674">
    <property type="term" value="F:protein serine/threonine kinase activity"/>
    <property type="evidence" value="ECO:0007669"/>
    <property type="project" value="UniProtKB-KW"/>
</dbReference>
<proteinExistence type="predicted"/>
<dbReference type="Proteomes" id="UP000184191">
    <property type="component" value="Unassembled WGS sequence"/>
</dbReference>
<dbReference type="STRING" id="1054996.SAMN05444414_11121"/>
<name>A0A1M6ZS72_9RHOB</name>
<dbReference type="GO" id="GO:0005524">
    <property type="term" value="F:ATP binding"/>
    <property type="evidence" value="ECO:0007669"/>
    <property type="project" value="UniProtKB-KW"/>
</dbReference>
<dbReference type="AlphaFoldDB" id="A0A1M6ZS72"/>
<protein>
    <submittedName>
        <fullName evidence="7">Serine/threonine protein kinase</fullName>
    </submittedName>
</protein>
<evidence type="ECO:0000313" key="7">
    <source>
        <dbReference type="EMBL" id="SHL33331.1"/>
    </source>
</evidence>
<feature type="compositionally biased region" description="Basic and acidic residues" evidence="5">
    <location>
        <begin position="352"/>
        <end position="372"/>
    </location>
</feature>
<keyword evidence="4" id="KW-0067">ATP-binding</keyword>
<dbReference type="InterPro" id="IPR000719">
    <property type="entry name" value="Prot_kinase_dom"/>
</dbReference>
<feature type="domain" description="Protein kinase" evidence="6">
    <location>
        <begin position="27"/>
        <end position="352"/>
    </location>
</feature>
<evidence type="ECO:0000313" key="8">
    <source>
        <dbReference type="Proteomes" id="UP000184191"/>
    </source>
</evidence>
<dbReference type="InterPro" id="IPR008266">
    <property type="entry name" value="Tyr_kinase_AS"/>
</dbReference>
<dbReference type="Gene3D" id="1.10.510.10">
    <property type="entry name" value="Transferase(Phosphotransferase) domain 1"/>
    <property type="match status" value="1"/>
</dbReference>
<keyword evidence="1" id="KW-0808">Transferase</keyword>
<dbReference type="InterPro" id="IPR011009">
    <property type="entry name" value="Kinase-like_dom_sf"/>
</dbReference>
<dbReference type="CDD" id="cd14014">
    <property type="entry name" value="STKc_PknB_like"/>
    <property type="match status" value="1"/>
</dbReference>
<keyword evidence="3 7" id="KW-0418">Kinase</keyword>
<feature type="region of interest" description="Disordered" evidence="5">
    <location>
        <begin position="343"/>
        <end position="377"/>
    </location>
</feature>
<evidence type="ECO:0000256" key="2">
    <source>
        <dbReference type="ARBA" id="ARBA00022741"/>
    </source>
</evidence>
<sequence>MQNNITFLEEHETDELSSGSRLLYGQYTIERHLIDGGFGMTYLARDSLNRHVVVKECFPSSICRRINGEVRPRKPCYLDQYQSVIRNFLREALRLAKFEHPNIVKVHQVFQENNTAYIAMDFVDGMDLLSMMDIDPGRLTNTLLQTLLSETLNALDHVHDFGMLHRDISPDNLLLDAQNNLTLIDFGAAREDARNPKRVLSTVLSVKDGYSPHEFYYTDSSHEPSSDLYSVGATFYHLIAGYAPPDCQKRLAALSSGQPDPFKPLASGSWAFDPAFLASIDKALSVSQQKRFQSVNDWLDVLETCEAAPLQQDHIAASLQESAPQVDDLDPSMAEAISSLVEDTNSSLEPVLDPRARQHVEVPAESEKDDQPNRLVDMFGCPIDDVDAWLREQDKLSKRQRDEARQLNQKAEKDASSKAEGTGSTLSRVLSALVKRWRRSAEKIKPERN</sequence>
<dbReference type="OrthoDB" id="9801841at2"/>
<gene>
    <name evidence="7" type="ORF">SAMN05444414_11121</name>
</gene>